<dbReference type="InterPro" id="IPR003610">
    <property type="entry name" value="CBM5/12"/>
</dbReference>
<comment type="caution">
    <text evidence="3">The sequence shown here is derived from an EMBL/GenBank/DDBJ whole genome shotgun (WGS) entry which is preliminary data.</text>
</comment>
<feature type="domain" description="Chitin-binding type-3" evidence="2">
    <location>
        <begin position="389"/>
        <end position="437"/>
    </location>
</feature>
<keyword evidence="4" id="KW-1185">Reference proteome</keyword>
<dbReference type="Proteomes" id="UP001160142">
    <property type="component" value="Unassembled WGS sequence"/>
</dbReference>
<dbReference type="CDD" id="cd12215">
    <property type="entry name" value="ChiC_BD"/>
    <property type="match status" value="2"/>
</dbReference>
<dbReference type="PANTHER" id="PTHR42976">
    <property type="entry name" value="BIFUNCTIONAL CHITINASE/LYSOZYME-RELATED"/>
    <property type="match status" value="1"/>
</dbReference>
<reference evidence="3 4" key="1">
    <citation type="submission" date="2023-04" db="EMBL/GenBank/DDBJ databases">
        <title>Genome Encyclopedia of Bacteria and Archaea VI: Functional Genomics of Type Strains.</title>
        <authorList>
            <person name="Whitman W."/>
        </authorList>
    </citation>
    <scope>NUCLEOTIDE SEQUENCE [LARGE SCALE GENOMIC DNA]</scope>
    <source>
        <strain evidence="3 4">SG_E_30_P1</strain>
    </source>
</reference>
<accession>A0ABT6KJV3</accession>
<protein>
    <submittedName>
        <fullName evidence="3">Chitinase</fullName>
        <ecNumber evidence="3">3.2.1.14</ecNumber>
    </submittedName>
</protein>
<dbReference type="EMBL" id="JARXVQ010000001">
    <property type="protein sequence ID" value="MDH6180246.1"/>
    <property type="molecule type" value="Genomic_DNA"/>
</dbReference>
<evidence type="ECO:0000313" key="3">
    <source>
        <dbReference type="EMBL" id="MDH6180246.1"/>
    </source>
</evidence>
<dbReference type="RefSeq" id="WP_322132609.1">
    <property type="nucleotide sequence ID" value="NZ_CP085036.1"/>
</dbReference>
<dbReference type="Gene3D" id="2.10.10.20">
    <property type="entry name" value="Carbohydrate-binding module superfamily 5/12"/>
    <property type="match status" value="2"/>
</dbReference>
<dbReference type="PANTHER" id="PTHR42976:SF1">
    <property type="entry name" value="GH18 DOMAIN-CONTAINING PROTEIN-RELATED"/>
    <property type="match status" value="1"/>
</dbReference>
<dbReference type="InterPro" id="IPR036573">
    <property type="entry name" value="CBM_sf_5/12"/>
</dbReference>
<dbReference type="EC" id="3.2.1.14" evidence="3"/>
<name>A0ABT6KJV3_9MICO</name>
<dbReference type="SMART" id="SM00495">
    <property type="entry name" value="ChtBD3"/>
    <property type="match status" value="2"/>
</dbReference>
<keyword evidence="1 3" id="KW-0378">Hydrolase</keyword>
<organism evidence="3 4">
    <name type="scientific">Antiquaquibacter oligotrophicus</name>
    <dbReference type="NCBI Taxonomy" id="2880260"/>
    <lineage>
        <taxon>Bacteria</taxon>
        <taxon>Bacillati</taxon>
        <taxon>Actinomycetota</taxon>
        <taxon>Actinomycetes</taxon>
        <taxon>Micrococcales</taxon>
        <taxon>Microbacteriaceae</taxon>
        <taxon>Antiquaquibacter</taxon>
    </lineage>
</organism>
<sequence>MSARYPGMRLSPARVVIAAVAAVGLAAGGVVGYQAWASAQADPSGEPWFAGYVDVTATPRFAFETPASEAARHAVLSFIVADPDDACEPSWGGYYTLDSAAAELDLDRRIALLRERGGDVAVSFGGLLGDELGSACTDEKSLADAYTAVIDRYSISTIDLDLEGDELADTAGAERRASVIAELQAERPADKPLAVWVTLPASTSGLTQEGTDAVATLLDHGVDLAGINAMTMNFGESRDDDVSMGAAPVSALEATHRQVSTLYQRAGIPLSDATVWTKVGATPMIGQNDVRGEIFDLADAAELNDFALEKGLGRMSMWSLNRDRTCGVNYVTTGVASDSCSGIDQGEDFFADALATGFAGTLLDSASQTTSPEPVDPASLVDDPATSPYPVWDEESAYLQGSKVVWHRNVYEAKWWTSGDLPDNPVLNEWETPWTLLGPVLPGEKPIDTTVDGAGMFPEWIGTEPYEKGDVVTFDGVPYRAKWWTQGDSPEALSSDPDGSPWVALTQKQVDALAAP</sequence>
<evidence type="ECO:0000259" key="2">
    <source>
        <dbReference type="SMART" id="SM00495"/>
    </source>
</evidence>
<dbReference type="CDD" id="cd06543">
    <property type="entry name" value="GH18_PF-ChiA-like"/>
    <property type="match status" value="1"/>
</dbReference>
<dbReference type="SUPFAM" id="SSF51055">
    <property type="entry name" value="Carbohydrate binding domain"/>
    <property type="match status" value="2"/>
</dbReference>
<dbReference type="SUPFAM" id="SSF51445">
    <property type="entry name" value="(Trans)glycosidases"/>
    <property type="match status" value="1"/>
</dbReference>
<dbReference type="GO" id="GO:0008843">
    <property type="term" value="F:endochitinase activity"/>
    <property type="evidence" value="ECO:0007669"/>
    <property type="project" value="UniProtKB-EC"/>
</dbReference>
<dbReference type="Pfam" id="PF02839">
    <property type="entry name" value="CBM_5_12"/>
    <property type="match status" value="1"/>
</dbReference>
<evidence type="ECO:0000313" key="4">
    <source>
        <dbReference type="Proteomes" id="UP001160142"/>
    </source>
</evidence>
<evidence type="ECO:0000256" key="1">
    <source>
        <dbReference type="ARBA" id="ARBA00022801"/>
    </source>
</evidence>
<feature type="domain" description="Chitin-binding type-3" evidence="2">
    <location>
        <begin position="457"/>
        <end position="505"/>
    </location>
</feature>
<gene>
    <name evidence="3" type="ORF">M2152_000428</name>
</gene>
<proteinExistence type="predicted"/>
<keyword evidence="3" id="KW-0326">Glycosidase</keyword>
<dbReference type="InterPro" id="IPR052750">
    <property type="entry name" value="GH18_Chitinase"/>
</dbReference>
<dbReference type="InterPro" id="IPR017853">
    <property type="entry name" value="GH"/>
</dbReference>
<dbReference type="Gene3D" id="3.20.20.80">
    <property type="entry name" value="Glycosidases"/>
    <property type="match status" value="1"/>
</dbReference>